<dbReference type="Pfam" id="PF23282">
    <property type="entry name" value="WHD_ROQ1"/>
    <property type="match status" value="1"/>
</dbReference>
<dbReference type="Gene3D" id="3.30.70.100">
    <property type="match status" value="1"/>
</dbReference>
<dbReference type="PROSITE" id="PS50104">
    <property type="entry name" value="TIR"/>
    <property type="match status" value="1"/>
</dbReference>
<dbReference type="PANTHER" id="PTHR11017">
    <property type="entry name" value="LEUCINE-RICH REPEAT-CONTAINING PROTEIN"/>
    <property type="match status" value="1"/>
</dbReference>
<dbReference type="Pfam" id="PF04852">
    <property type="entry name" value="ALOG_dom"/>
    <property type="match status" value="1"/>
</dbReference>
<sequence length="1091" mass="123206">FWSLILLLPTLLRDVFMLLRILLSCLGVSSADWNGYERISVTVYGKMDPVVIVEELRKDWMAEIISVGPSKKVNPKKESSKEQSEKQVEMSIKTKEIKEEKRVLSGDSGSRCFIATLTATALNMRNPSDDWSSFCEFLDTHQPPLNLSECKADDVIDFLRMQQASGDVEAIVDHLSTKCIKLKENPFRSLAVTRYVEGVTRESRCILVFFCNDSHDVDDSHFMKTILKELREREVTPLTYNISRRENLDTELLDRSRVGILVLSNNYACSSESLDHLVAIMEHWKANPVYFRVTLSNIELEDPFEAVQLQCLNPIQADRVQNWKEAMAEPSPSGFGRHHRPSMQLGDNIDGFPLIDDAAARPNKFHESLDDIESHSIGNLLPDEEDILTGMMDDLVFTELPDADDYDLFGSGGGMELDTDFRDGLSMSGPPRLSISSLGGNAVPQFNIQKGARTVAGEHPSGEHPSRTLFVRNINSNVEDSELKALFEVTSTIDLIHIGTQVMLAEEVVRNACLRLDLKKCKNLAKILAYLKNSQPSGADIVGLWGMAGIGKTSIAREIYGVLAPEYDVCYFLEDFYLTREKKGLRKMRDDFFSKVFGKEKSSISACDIRPSFMSDWSHSKKILVVLDGVNYASDAEAVVGGFGWLSQGHRIIFTSRRKQVLVQCMVKEPYEIQRLCELESFRLCKLYLNDELEVISELMSCSSSIPLFLEVLGSDVAKLHRNDMKERLQLLRRDPPTPIREVFKRSFDGLDENEKNIFLDLACFFGGESKDHVVQLLDGCGFLTYLGICDLIDESLISILDNKIEIPIPFQDMGRFIVHKEDSGNPCKRSRLWDSKDIIDVFTKNSGTEEIEGIFLDASDLTCKLSSNVFGKMDSLRLLKLCCSTSENECKLTLLDGLDTLPDELRLLHWEHYPLDYLPQTFNPENLVEINMPYSDMEKLWEGKKNLEKLKIIKLSHSRKLTDILMLSEALNLEHIDLEGCTSLVDISTSIPGCGKLVSLNMKDCSDLRTLPRMVDLTSLKLLNLSGCTELEEIQDFAPNLEELYLAGTAIRELPLSVENLTELVTLDLKNCRRLQHLPIGIRSSRSIVE</sequence>
<dbReference type="eggNOG" id="KOG4660">
    <property type="taxonomic scope" value="Eukaryota"/>
</dbReference>
<dbReference type="InterPro" id="IPR035897">
    <property type="entry name" value="Toll_tir_struct_dom_sf"/>
</dbReference>
<dbReference type="Pfam" id="PF00931">
    <property type="entry name" value="NB-ARC"/>
    <property type="match status" value="1"/>
</dbReference>
<dbReference type="KEGG" id="eus:EUTSA_v10027276mg"/>
<dbReference type="PRINTS" id="PR00364">
    <property type="entry name" value="DISEASERSIST"/>
</dbReference>
<dbReference type="Gene3D" id="3.40.50.300">
    <property type="entry name" value="P-loop containing nucleotide triphosphate hydrolases"/>
    <property type="match status" value="1"/>
</dbReference>
<feature type="compositionally biased region" description="Basic and acidic residues" evidence="4">
    <location>
        <begin position="75"/>
        <end position="90"/>
    </location>
</feature>
<evidence type="ECO:0000256" key="4">
    <source>
        <dbReference type="SAM" id="MobiDB-lite"/>
    </source>
</evidence>
<dbReference type="PROSITE" id="PS51697">
    <property type="entry name" value="ALOG"/>
    <property type="match status" value="1"/>
</dbReference>
<dbReference type="InterPro" id="IPR006936">
    <property type="entry name" value="ALOG_dom"/>
</dbReference>
<dbReference type="InterPro" id="IPR011713">
    <property type="entry name" value="Leu-rich_rpt_3"/>
</dbReference>
<dbReference type="FunFam" id="3.80.10.10:FF:000386">
    <property type="entry name" value="Disease resistance protein RPS4"/>
    <property type="match status" value="1"/>
</dbReference>
<keyword evidence="9" id="KW-1185">Reference proteome</keyword>
<dbReference type="InterPro" id="IPR058192">
    <property type="entry name" value="WHD_ROQ1-like"/>
</dbReference>
<name>V4MFZ2_EUTSA</name>
<dbReference type="SUPFAM" id="SSF54928">
    <property type="entry name" value="RNA-binding domain, RBD"/>
    <property type="match status" value="1"/>
</dbReference>
<feature type="non-terminal residue" evidence="8">
    <location>
        <position position="1"/>
    </location>
</feature>
<protein>
    <submittedName>
        <fullName evidence="8">Uncharacterized protein</fullName>
    </submittedName>
</protein>
<dbReference type="InterPro" id="IPR032675">
    <property type="entry name" value="LRR_dom_sf"/>
</dbReference>
<dbReference type="InterPro" id="IPR027417">
    <property type="entry name" value="P-loop_NTPase"/>
</dbReference>
<keyword evidence="5" id="KW-0732">Signal</keyword>
<dbReference type="SUPFAM" id="SSF52058">
    <property type="entry name" value="L domain-like"/>
    <property type="match status" value="1"/>
</dbReference>
<feature type="domain" description="ALOG" evidence="7">
    <location>
        <begin position="122"/>
        <end position="212"/>
    </location>
</feature>
<organism evidence="8 9">
    <name type="scientific">Eutrema salsugineum</name>
    <name type="common">Saltwater cress</name>
    <name type="synonym">Sisymbrium salsugineum</name>
    <dbReference type="NCBI Taxonomy" id="72664"/>
    <lineage>
        <taxon>Eukaryota</taxon>
        <taxon>Viridiplantae</taxon>
        <taxon>Streptophyta</taxon>
        <taxon>Embryophyta</taxon>
        <taxon>Tracheophyta</taxon>
        <taxon>Spermatophyta</taxon>
        <taxon>Magnoliopsida</taxon>
        <taxon>eudicotyledons</taxon>
        <taxon>Gunneridae</taxon>
        <taxon>Pentapetalae</taxon>
        <taxon>rosids</taxon>
        <taxon>malvids</taxon>
        <taxon>Brassicales</taxon>
        <taxon>Brassicaceae</taxon>
        <taxon>Eutremeae</taxon>
        <taxon>Eutrema</taxon>
    </lineage>
</organism>
<feature type="signal peptide" evidence="5">
    <location>
        <begin position="1"/>
        <end position="31"/>
    </location>
</feature>
<feature type="non-terminal residue" evidence="8">
    <location>
        <position position="1091"/>
    </location>
</feature>
<dbReference type="STRING" id="72664.V4MFZ2"/>
<dbReference type="Pfam" id="PF07725">
    <property type="entry name" value="LRR_3"/>
    <property type="match status" value="1"/>
</dbReference>
<feature type="chain" id="PRO_5004722722" evidence="5">
    <location>
        <begin position="32"/>
        <end position="1091"/>
    </location>
</feature>
<evidence type="ECO:0000256" key="5">
    <source>
        <dbReference type="SAM" id="SignalP"/>
    </source>
</evidence>
<dbReference type="Proteomes" id="UP000030689">
    <property type="component" value="Unassembled WGS sequence"/>
</dbReference>
<proteinExistence type="predicted"/>
<feature type="domain" description="TIR" evidence="6">
    <location>
        <begin position="204"/>
        <end position="331"/>
    </location>
</feature>
<keyword evidence="1" id="KW-0433">Leucine-rich repeat</keyword>
<dbReference type="GO" id="GO:0043531">
    <property type="term" value="F:ADP binding"/>
    <property type="evidence" value="ECO:0007669"/>
    <property type="project" value="InterPro"/>
</dbReference>
<dbReference type="SUPFAM" id="SSF52200">
    <property type="entry name" value="Toll/Interleukin receptor TIR domain"/>
    <property type="match status" value="1"/>
</dbReference>
<evidence type="ECO:0000259" key="7">
    <source>
        <dbReference type="PROSITE" id="PS51697"/>
    </source>
</evidence>
<evidence type="ECO:0000259" key="6">
    <source>
        <dbReference type="PROSITE" id="PS50104"/>
    </source>
</evidence>
<dbReference type="Gene3D" id="3.80.10.10">
    <property type="entry name" value="Ribonuclease Inhibitor"/>
    <property type="match status" value="2"/>
</dbReference>
<dbReference type="GO" id="GO:0006952">
    <property type="term" value="P:defense response"/>
    <property type="evidence" value="ECO:0007669"/>
    <property type="project" value="UniProtKB-KW"/>
</dbReference>
<dbReference type="SUPFAM" id="SSF52540">
    <property type="entry name" value="P-loop containing nucleoside triphosphate hydrolases"/>
    <property type="match status" value="1"/>
</dbReference>
<evidence type="ECO:0000313" key="8">
    <source>
        <dbReference type="EMBL" id="ESQ55424.1"/>
    </source>
</evidence>
<dbReference type="Gene3D" id="3.40.50.10140">
    <property type="entry name" value="Toll/interleukin-1 receptor homology (TIR) domain"/>
    <property type="match status" value="1"/>
</dbReference>
<evidence type="ECO:0000256" key="2">
    <source>
        <dbReference type="ARBA" id="ARBA00022737"/>
    </source>
</evidence>
<keyword evidence="2" id="KW-0677">Repeat</keyword>
<evidence type="ECO:0000313" key="9">
    <source>
        <dbReference type="Proteomes" id="UP000030689"/>
    </source>
</evidence>
<dbReference type="InterPro" id="IPR002182">
    <property type="entry name" value="NB-ARC"/>
</dbReference>
<accession>V4MFZ2</accession>
<dbReference type="GO" id="GO:0007165">
    <property type="term" value="P:signal transduction"/>
    <property type="evidence" value="ECO:0007669"/>
    <property type="project" value="InterPro"/>
</dbReference>
<dbReference type="PANTHER" id="PTHR11017:SF549">
    <property type="entry name" value="DISEASE RESISTANCE PROTEIN RPP2A"/>
    <property type="match status" value="1"/>
</dbReference>
<evidence type="ECO:0000256" key="1">
    <source>
        <dbReference type="ARBA" id="ARBA00022614"/>
    </source>
</evidence>
<dbReference type="Pfam" id="PF01582">
    <property type="entry name" value="TIR"/>
    <property type="match status" value="1"/>
</dbReference>
<dbReference type="Gramene" id="ESQ55424">
    <property type="protein sequence ID" value="ESQ55424"/>
    <property type="gene ID" value="EUTSA_v10027276mg"/>
</dbReference>
<dbReference type="InterPro" id="IPR044974">
    <property type="entry name" value="Disease_R_plants"/>
</dbReference>
<dbReference type="SUPFAM" id="SSF46785">
    <property type="entry name" value="Winged helix' DNA-binding domain"/>
    <property type="match status" value="1"/>
</dbReference>
<evidence type="ECO:0000256" key="3">
    <source>
        <dbReference type="ARBA" id="ARBA00022821"/>
    </source>
</evidence>
<dbReference type="InterPro" id="IPR035979">
    <property type="entry name" value="RBD_domain_sf"/>
</dbReference>
<dbReference type="InterPro" id="IPR036390">
    <property type="entry name" value="WH_DNA-bd_sf"/>
</dbReference>
<dbReference type="InterPro" id="IPR000157">
    <property type="entry name" value="TIR_dom"/>
</dbReference>
<dbReference type="EMBL" id="KI517384">
    <property type="protein sequence ID" value="ESQ55424.1"/>
    <property type="molecule type" value="Genomic_DNA"/>
</dbReference>
<dbReference type="OMA" id="NGYERIS"/>
<dbReference type="AlphaFoldDB" id="V4MFZ2"/>
<gene>
    <name evidence="8" type="ORF">EUTSA_v10027276mg</name>
</gene>
<dbReference type="GO" id="GO:0003676">
    <property type="term" value="F:nucleic acid binding"/>
    <property type="evidence" value="ECO:0007669"/>
    <property type="project" value="InterPro"/>
</dbReference>
<keyword evidence="3" id="KW-0611">Plant defense</keyword>
<feature type="region of interest" description="Disordered" evidence="4">
    <location>
        <begin position="70"/>
        <end position="90"/>
    </location>
</feature>
<reference evidence="8 9" key="1">
    <citation type="journal article" date="2013" name="Front. Plant Sci.">
        <title>The Reference Genome of the Halophytic Plant Eutrema salsugineum.</title>
        <authorList>
            <person name="Yang R."/>
            <person name="Jarvis D.E."/>
            <person name="Chen H."/>
            <person name="Beilstein M.A."/>
            <person name="Grimwood J."/>
            <person name="Jenkins J."/>
            <person name="Shu S."/>
            <person name="Prochnik S."/>
            <person name="Xin M."/>
            <person name="Ma C."/>
            <person name="Schmutz J."/>
            <person name="Wing R.A."/>
            <person name="Mitchell-Olds T."/>
            <person name="Schumaker K.S."/>
            <person name="Wang X."/>
        </authorList>
    </citation>
    <scope>NUCLEOTIDE SEQUENCE [LARGE SCALE GENOMIC DNA]</scope>
</reference>